<feature type="transmembrane region" description="Helical" evidence="1">
    <location>
        <begin position="30"/>
        <end position="50"/>
    </location>
</feature>
<sequence length="81" mass="9113">MSHTFKVLGWVFIGLGIISSFIMFDGGAVFVSISVVVFQSLFLFAISEILEHLDRTATKTTELEAIKYELKKVRSLLKESK</sequence>
<organism evidence="2 3">
    <name type="scientific">Pseudalkalibacillus berkeleyi</name>
    <dbReference type="NCBI Taxonomy" id="1069813"/>
    <lineage>
        <taxon>Bacteria</taxon>
        <taxon>Bacillati</taxon>
        <taxon>Bacillota</taxon>
        <taxon>Bacilli</taxon>
        <taxon>Bacillales</taxon>
        <taxon>Fictibacillaceae</taxon>
        <taxon>Pseudalkalibacillus</taxon>
    </lineage>
</organism>
<dbReference type="EMBL" id="JAKIJS010000002">
    <property type="protein sequence ID" value="MCF6139172.1"/>
    <property type="molecule type" value="Genomic_DNA"/>
</dbReference>
<evidence type="ECO:0000313" key="3">
    <source>
        <dbReference type="Proteomes" id="UP001649381"/>
    </source>
</evidence>
<proteinExistence type="predicted"/>
<feature type="transmembrane region" description="Helical" evidence="1">
    <location>
        <begin position="7"/>
        <end position="24"/>
    </location>
</feature>
<keyword evidence="1" id="KW-0812">Transmembrane</keyword>
<gene>
    <name evidence="2" type="ORF">L2716_15655</name>
</gene>
<evidence type="ECO:0000256" key="1">
    <source>
        <dbReference type="SAM" id="Phobius"/>
    </source>
</evidence>
<accession>A0ABS9H2J9</accession>
<protein>
    <submittedName>
        <fullName evidence="2">Uncharacterized protein</fullName>
    </submittedName>
</protein>
<keyword evidence="3" id="KW-1185">Reference proteome</keyword>
<comment type="caution">
    <text evidence="2">The sequence shown here is derived from an EMBL/GenBank/DDBJ whole genome shotgun (WGS) entry which is preliminary data.</text>
</comment>
<evidence type="ECO:0000313" key="2">
    <source>
        <dbReference type="EMBL" id="MCF6139172.1"/>
    </source>
</evidence>
<keyword evidence="1" id="KW-0472">Membrane</keyword>
<dbReference type="RefSeq" id="WP_236337942.1">
    <property type="nucleotide sequence ID" value="NZ_JAKIJS010000002.1"/>
</dbReference>
<reference evidence="2 3" key="1">
    <citation type="submission" date="2022-01" db="EMBL/GenBank/DDBJ databases">
        <title>Alkalihalobacillus sp. EGI L200015, a novel bacterium isolated from a salt lake sediment.</title>
        <authorList>
            <person name="Gao L."/>
            <person name="Fang B.-Z."/>
            <person name="Li W.-J."/>
        </authorList>
    </citation>
    <scope>NUCLEOTIDE SEQUENCE [LARGE SCALE GENOMIC DNA]</scope>
    <source>
        <strain evidence="2 3">KCTC 12718</strain>
    </source>
</reference>
<keyword evidence="1" id="KW-1133">Transmembrane helix</keyword>
<dbReference type="Proteomes" id="UP001649381">
    <property type="component" value="Unassembled WGS sequence"/>
</dbReference>
<name>A0ABS9H2J9_9BACL</name>